<dbReference type="HOGENOM" id="CLU_074243_0_0_1"/>
<dbReference type="Proteomes" id="UP000017836">
    <property type="component" value="Unassembled WGS sequence"/>
</dbReference>
<evidence type="ECO:0000313" key="4">
    <source>
        <dbReference type="Proteomes" id="UP000017836"/>
    </source>
</evidence>
<dbReference type="eggNOG" id="ENOG502QUG5">
    <property type="taxonomic scope" value="Eukaryota"/>
</dbReference>
<sequence length="247" mass="28160">MSNALRLHFSLYKPRSSLSLFKTPLTRIASVPPLSLSRKLSPKISAITLDELVRRVKLKEVLRTANEGLENLIYSARIGAQRLDRRFSLSLRFERALTLVSNQTKLIDREYGISQKSKAFTMDIRRNWPRYRKQLNEFLETPLGKLFATLVFLWFALSGWLFRFLILATWVLPFAAPLLIGTVANNLVIEGACPACKRRFMGYRSQVIRCVSCGSIVWQPKDRFSRGPSSSSSSADSDVIDVEIEEK</sequence>
<keyword evidence="2" id="KW-0472">Membrane</keyword>
<keyword evidence="4" id="KW-1185">Reference proteome</keyword>
<feature type="transmembrane region" description="Helical" evidence="2">
    <location>
        <begin position="143"/>
        <end position="162"/>
    </location>
</feature>
<feature type="region of interest" description="Disordered" evidence="1">
    <location>
        <begin position="223"/>
        <end position="247"/>
    </location>
</feature>
<organism evidence="3 4">
    <name type="scientific">Amborella trichopoda</name>
    <dbReference type="NCBI Taxonomy" id="13333"/>
    <lineage>
        <taxon>Eukaryota</taxon>
        <taxon>Viridiplantae</taxon>
        <taxon>Streptophyta</taxon>
        <taxon>Embryophyta</taxon>
        <taxon>Tracheophyta</taxon>
        <taxon>Spermatophyta</taxon>
        <taxon>Magnoliopsida</taxon>
        <taxon>Amborellales</taxon>
        <taxon>Amborellaceae</taxon>
        <taxon>Amborella</taxon>
    </lineage>
</organism>
<dbReference type="PANTHER" id="PTHR36356">
    <property type="entry name" value="EXPRESSED PROTEIN"/>
    <property type="match status" value="1"/>
</dbReference>
<feature type="transmembrane region" description="Helical" evidence="2">
    <location>
        <begin position="168"/>
        <end position="189"/>
    </location>
</feature>
<keyword evidence="2" id="KW-0812">Transmembrane</keyword>
<dbReference type="PANTHER" id="PTHR36356:SF1">
    <property type="entry name" value="EXPRESSED PROTEIN"/>
    <property type="match status" value="1"/>
</dbReference>
<evidence type="ECO:0000313" key="3">
    <source>
        <dbReference type="EMBL" id="ERN15492.1"/>
    </source>
</evidence>
<dbReference type="Gramene" id="ERN15492">
    <property type="protein sequence ID" value="ERN15492"/>
    <property type="gene ID" value="AMTR_s00048p00041290"/>
</dbReference>
<dbReference type="OrthoDB" id="2018506at2759"/>
<dbReference type="KEGG" id="atr:18443781"/>
<keyword evidence="2" id="KW-1133">Transmembrane helix</keyword>
<proteinExistence type="predicted"/>
<evidence type="ECO:0000256" key="2">
    <source>
        <dbReference type="SAM" id="Phobius"/>
    </source>
</evidence>
<protein>
    <submittedName>
        <fullName evidence="3">Uncharacterized protein</fullName>
    </submittedName>
</protein>
<feature type="compositionally biased region" description="Acidic residues" evidence="1">
    <location>
        <begin position="238"/>
        <end position="247"/>
    </location>
</feature>
<dbReference type="AlphaFoldDB" id="U5D266"/>
<evidence type="ECO:0000256" key="1">
    <source>
        <dbReference type="SAM" id="MobiDB-lite"/>
    </source>
</evidence>
<dbReference type="OMA" id="QPKGDFF"/>
<gene>
    <name evidence="3" type="ORF">AMTR_s00048p00041290</name>
</gene>
<reference evidence="4" key="1">
    <citation type="journal article" date="2013" name="Science">
        <title>The Amborella genome and the evolution of flowering plants.</title>
        <authorList>
            <consortium name="Amborella Genome Project"/>
        </authorList>
    </citation>
    <scope>NUCLEOTIDE SEQUENCE [LARGE SCALE GENOMIC DNA]</scope>
</reference>
<accession>U5D266</accession>
<name>U5D266_AMBTC</name>
<dbReference type="EMBL" id="KI392502">
    <property type="protein sequence ID" value="ERN15492.1"/>
    <property type="molecule type" value="Genomic_DNA"/>
</dbReference>